<feature type="chain" id="PRO_5012756790" evidence="1">
    <location>
        <begin position="16"/>
        <end position="374"/>
    </location>
</feature>
<dbReference type="AlphaFoldDB" id="A0A1Y3B1P3"/>
<keyword evidence="1" id="KW-0732">Signal</keyword>
<dbReference type="InterPro" id="IPR037843">
    <property type="entry name" value="Kindlin/fermitin"/>
</dbReference>
<evidence type="ECO:0000313" key="4">
    <source>
        <dbReference type="Proteomes" id="UP000194236"/>
    </source>
</evidence>
<reference evidence="3 4" key="1">
    <citation type="submission" date="2017-03" db="EMBL/GenBank/DDBJ databases">
        <title>Genome Survey of Euroglyphus maynei.</title>
        <authorList>
            <person name="Arlian L.G."/>
            <person name="Morgan M.S."/>
            <person name="Rider S.D."/>
        </authorList>
    </citation>
    <scope>NUCLEOTIDE SEQUENCE [LARGE SCALE GENOMIC DNA]</scope>
    <source>
        <strain evidence="3">Arlian Lab</strain>
        <tissue evidence="3">Whole body</tissue>
    </source>
</reference>
<proteinExistence type="predicted"/>
<comment type="caution">
    <text evidence="3">The sequence shown here is derived from an EMBL/GenBank/DDBJ whole genome shotgun (WGS) entry which is preliminary data.</text>
</comment>
<dbReference type="EMBL" id="MUJZ01045636">
    <property type="protein sequence ID" value="OTF74729.1"/>
    <property type="molecule type" value="Genomic_DNA"/>
</dbReference>
<dbReference type="SMART" id="SM00233">
    <property type="entry name" value="PH"/>
    <property type="match status" value="1"/>
</dbReference>
<evidence type="ECO:0000313" key="3">
    <source>
        <dbReference type="EMBL" id="OTF74729.1"/>
    </source>
</evidence>
<dbReference type="Proteomes" id="UP000194236">
    <property type="component" value="Unassembled WGS sequence"/>
</dbReference>
<feature type="domain" description="PH" evidence="2">
    <location>
        <begin position="68"/>
        <end position="172"/>
    </location>
</feature>
<dbReference type="PANTHER" id="PTHR16160:SF13">
    <property type="entry name" value="FERMITIN 2-RELATED"/>
    <property type="match status" value="1"/>
</dbReference>
<evidence type="ECO:0000259" key="2">
    <source>
        <dbReference type="PROSITE" id="PS50003"/>
    </source>
</evidence>
<name>A0A1Y3B1P3_EURMA</name>
<protein>
    <submittedName>
        <fullName evidence="3">Fermitin-like protein</fullName>
    </submittedName>
</protein>
<sequence length="374" mass="43678">MFLFAGLQLQINILALNPDPNDQYIEVNDDIDAALDELQLTLEGSSAVQYNYQQSNGTSSINYGYSDIPELSGFLRFAKHKLFTLKNFKRYYFVLKDTNLKLYKSIEDRHGSPAFIINLKGCDITPDLNVTQNKYGFKIHNYHDDGTTEYWLRCESEKQYAEWITACRLATKGRTMADASYRTEVQTTRDFLKKQQYSGSPVMPTQSNKIAINPDDYIALRFLRRRDQHVTNRIYDSHGNFKSMPSLQCKLNYIRAWQALPKFGLSFFVVHFLNTKREEILGIAPNRLVRIDMHTGDTIRTWPYARMKSWNVNWEIKKLCVEFDDEMLEFECLSADCKVPHEFIGGYIFLSMRSKEHNQTLNENLFFKLTSGWI</sequence>
<feature type="signal peptide" evidence="1">
    <location>
        <begin position="1"/>
        <end position="15"/>
    </location>
</feature>
<accession>A0A1Y3B1P3</accession>
<dbReference type="PANTHER" id="PTHR16160">
    <property type="entry name" value="FERMITIN 2-RELATED"/>
    <property type="match status" value="1"/>
</dbReference>
<dbReference type="GO" id="GO:0007229">
    <property type="term" value="P:integrin-mediated signaling pathway"/>
    <property type="evidence" value="ECO:0007669"/>
    <property type="project" value="InterPro"/>
</dbReference>
<dbReference type="InterPro" id="IPR019748">
    <property type="entry name" value="FERM_central"/>
</dbReference>
<dbReference type="InterPro" id="IPR001849">
    <property type="entry name" value="PH_domain"/>
</dbReference>
<dbReference type="PROSITE" id="PS50003">
    <property type="entry name" value="PH_DOMAIN"/>
    <property type="match status" value="1"/>
</dbReference>
<dbReference type="OrthoDB" id="10057618at2759"/>
<gene>
    <name evidence="3" type="ORF">BLA29_004789</name>
</gene>
<dbReference type="Pfam" id="PF00169">
    <property type="entry name" value="PH"/>
    <property type="match status" value="1"/>
</dbReference>
<dbReference type="SUPFAM" id="SSF50729">
    <property type="entry name" value="PH domain-like"/>
    <property type="match status" value="2"/>
</dbReference>
<dbReference type="Gene3D" id="2.30.29.30">
    <property type="entry name" value="Pleckstrin-homology domain (PH domain)/Phosphotyrosine-binding domain (PTB)"/>
    <property type="match status" value="2"/>
</dbReference>
<dbReference type="Pfam" id="PF00373">
    <property type="entry name" value="FERM_M"/>
    <property type="match status" value="1"/>
</dbReference>
<organism evidence="3 4">
    <name type="scientific">Euroglyphus maynei</name>
    <name type="common">Mayne's house dust mite</name>
    <dbReference type="NCBI Taxonomy" id="6958"/>
    <lineage>
        <taxon>Eukaryota</taxon>
        <taxon>Metazoa</taxon>
        <taxon>Ecdysozoa</taxon>
        <taxon>Arthropoda</taxon>
        <taxon>Chelicerata</taxon>
        <taxon>Arachnida</taxon>
        <taxon>Acari</taxon>
        <taxon>Acariformes</taxon>
        <taxon>Sarcoptiformes</taxon>
        <taxon>Astigmata</taxon>
        <taxon>Psoroptidia</taxon>
        <taxon>Analgoidea</taxon>
        <taxon>Pyroglyphidae</taxon>
        <taxon>Pyroglyphinae</taxon>
        <taxon>Euroglyphus</taxon>
    </lineage>
</organism>
<dbReference type="GO" id="GO:0005178">
    <property type="term" value="F:integrin binding"/>
    <property type="evidence" value="ECO:0007669"/>
    <property type="project" value="TreeGrafter"/>
</dbReference>
<keyword evidence="4" id="KW-1185">Reference proteome</keyword>
<dbReference type="GO" id="GO:0007160">
    <property type="term" value="P:cell-matrix adhesion"/>
    <property type="evidence" value="ECO:0007669"/>
    <property type="project" value="TreeGrafter"/>
</dbReference>
<dbReference type="InterPro" id="IPR011993">
    <property type="entry name" value="PH-like_dom_sf"/>
</dbReference>
<evidence type="ECO:0000256" key="1">
    <source>
        <dbReference type="SAM" id="SignalP"/>
    </source>
</evidence>
<dbReference type="GO" id="GO:0030055">
    <property type="term" value="C:cell-substrate junction"/>
    <property type="evidence" value="ECO:0007669"/>
    <property type="project" value="TreeGrafter"/>
</dbReference>